<dbReference type="RefSeq" id="WP_089523285.1">
    <property type="nucleotide sequence ID" value="NZ_NMUQ01000001.1"/>
</dbReference>
<dbReference type="PROSITE" id="PS50893">
    <property type="entry name" value="ABC_TRANSPORTER_2"/>
    <property type="match status" value="1"/>
</dbReference>
<dbReference type="FunFam" id="3.40.50.300:FF:000032">
    <property type="entry name" value="Export ABC transporter ATP-binding protein"/>
    <property type="match status" value="1"/>
</dbReference>
<dbReference type="InterPro" id="IPR003593">
    <property type="entry name" value="AAA+_ATPase"/>
</dbReference>
<dbReference type="CDD" id="cd03255">
    <property type="entry name" value="ABC_MJ0796_LolCDE_FtsE"/>
    <property type="match status" value="1"/>
</dbReference>
<dbReference type="Gene3D" id="3.40.50.300">
    <property type="entry name" value="P-loop containing nucleotide triphosphate hydrolases"/>
    <property type="match status" value="1"/>
</dbReference>
<keyword evidence="2" id="KW-0547">Nucleotide-binding</keyword>
<keyword evidence="1" id="KW-0813">Transport</keyword>
<dbReference type="GO" id="GO:0098796">
    <property type="term" value="C:membrane protein complex"/>
    <property type="evidence" value="ECO:0007669"/>
    <property type="project" value="UniProtKB-ARBA"/>
</dbReference>
<dbReference type="AlphaFoldDB" id="A0A229P2C6"/>
<dbReference type="PANTHER" id="PTHR24220">
    <property type="entry name" value="IMPORT ATP-BINDING PROTEIN"/>
    <property type="match status" value="1"/>
</dbReference>
<evidence type="ECO:0000256" key="1">
    <source>
        <dbReference type="ARBA" id="ARBA00022448"/>
    </source>
</evidence>
<evidence type="ECO:0000256" key="2">
    <source>
        <dbReference type="ARBA" id="ARBA00022741"/>
    </source>
</evidence>
<dbReference type="GO" id="GO:0022857">
    <property type="term" value="F:transmembrane transporter activity"/>
    <property type="evidence" value="ECO:0007669"/>
    <property type="project" value="TreeGrafter"/>
</dbReference>
<dbReference type="GO" id="GO:0005886">
    <property type="term" value="C:plasma membrane"/>
    <property type="evidence" value="ECO:0007669"/>
    <property type="project" value="TreeGrafter"/>
</dbReference>
<reference evidence="5 6" key="1">
    <citation type="submission" date="2017-07" db="EMBL/GenBank/DDBJ databases">
        <title>Paenibacillus herberti R33 genome sequencing and assembly.</title>
        <authorList>
            <person name="Su W."/>
        </authorList>
    </citation>
    <scope>NUCLEOTIDE SEQUENCE [LARGE SCALE GENOMIC DNA]</scope>
    <source>
        <strain evidence="5 6">R33</strain>
    </source>
</reference>
<gene>
    <name evidence="5" type="ORF">CGZ75_05775</name>
</gene>
<keyword evidence="6" id="KW-1185">Reference proteome</keyword>
<sequence>MLKAQQISKTYGTGNEAARALREIGLELGKGEMVAVTGPSGCGKTTLLHVLAGLETADSGSIWLGDDALHGLKEKELAEVRLRRMGFVFQSYHLVPVLSAEENIQLPLLAAGLSRKEATERSQEMLELVGLSDKRKAYPSQLSGGQNQRVAIARAVAGRPDILFADEPTGALDSGTAEQIMGLLELMNRQYGMTLLLVTHDERQAARMQRQIRMFNGRIVEDGGTAGC</sequence>
<dbReference type="InterPro" id="IPR015854">
    <property type="entry name" value="ABC_transpr_LolD-like"/>
</dbReference>
<keyword evidence="3 5" id="KW-0067">ATP-binding</keyword>
<evidence type="ECO:0000313" key="5">
    <source>
        <dbReference type="EMBL" id="OXM16201.1"/>
    </source>
</evidence>
<dbReference type="InterPro" id="IPR017911">
    <property type="entry name" value="MacB-like_ATP-bd"/>
</dbReference>
<evidence type="ECO:0000313" key="6">
    <source>
        <dbReference type="Proteomes" id="UP000215145"/>
    </source>
</evidence>
<feature type="domain" description="ABC transporter" evidence="4">
    <location>
        <begin position="2"/>
        <end position="226"/>
    </location>
</feature>
<dbReference type="GO" id="GO:0016887">
    <property type="term" value="F:ATP hydrolysis activity"/>
    <property type="evidence" value="ECO:0007669"/>
    <property type="project" value="InterPro"/>
</dbReference>
<proteinExistence type="predicted"/>
<dbReference type="OrthoDB" id="9791546at2"/>
<dbReference type="SMART" id="SM00382">
    <property type="entry name" value="AAA"/>
    <property type="match status" value="1"/>
</dbReference>
<dbReference type="EMBL" id="NMUQ01000001">
    <property type="protein sequence ID" value="OXM16201.1"/>
    <property type="molecule type" value="Genomic_DNA"/>
</dbReference>
<dbReference type="InterPro" id="IPR027417">
    <property type="entry name" value="P-loop_NTPase"/>
</dbReference>
<dbReference type="Pfam" id="PF00005">
    <property type="entry name" value="ABC_tran"/>
    <property type="match status" value="1"/>
</dbReference>
<evidence type="ECO:0000256" key="3">
    <source>
        <dbReference type="ARBA" id="ARBA00022840"/>
    </source>
</evidence>
<protein>
    <submittedName>
        <fullName evidence="5">Macrolide ABC transporter ATP-binding protein</fullName>
    </submittedName>
</protein>
<comment type="caution">
    <text evidence="5">The sequence shown here is derived from an EMBL/GenBank/DDBJ whole genome shotgun (WGS) entry which is preliminary data.</text>
</comment>
<dbReference type="SUPFAM" id="SSF52540">
    <property type="entry name" value="P-loop containing nucleoside triphosphate hydrolases"/>
    <property type="match status" value="1"/>
</dbReference>
<name>A0A229P2C6_9BACL</name>
<dbReference type="InterPro" id="IPR003439">
    <property type="entry name" value="ABC_transporter-like_ATP-bd"/>
</dbReference>
<evidence type="ECO:0000259" key="4">
    <source>
        <dbReference type="PROSITE" id="PS50893"/>
    </source>
</evidence>
<organism evidence="5 6">
    <name type="scientific">Paenibacillus herberti</name>
    <dbReference type="NCBI Taxonomy" id="1619309"/>
    <lineage>
        <taxon>Bacteria</taxon>
        <taxon>Bacillati</taxon>
        <taxon>Bacillota</taxon>
        <taxon>Bacilli</taxon>
        <taxon>Bacillales</taxon>
        <taxon>Paenibacillaceae</taxon>
        <taxon>Paenibacillus</taxon>
    </lineage>
</organism>
<dbReference type="GO" id="GO:0005524">
    <property type="term" value="F:ATP binding"/>
    <property type="evidence" value="ECO:0007669"/>
    <property type="project" value="UniProtKB-KW"/>
</dbReference>
<dbReference type="Proteomes" id="UP000215145">
    <property type="component" value="Unassembled WGS sequence"/>
</dbReference>
<accession>A0A229P2C6</accession>